<proteinExistence type="predicted"/>
<reference evidence="2 3" key="1">
    <citation type="submission" date="2020-10" db="EMBL/GenBank/DDBJ databases">
        <title>Phylogeny of dyella-like bacteria.</title>
        <authorList>
            <person name="Fu J."/>
        </authorList>
    </citation>
    <scope>NUCLEOTIDE SEQUENCE [LARGE SCALE GENOMIC DNA]</scope>
    <source>
        <strain evidence="2 3">DHOB09</strain>
    </source>
</reference>
<dbReference type="InterPro" id="IPR032710">
    <property type="entry name" value="NTF2-like_dom_sf"/>
</dbReference>
<dbReference type="PROSITE" id="PS51257">
    <property type="entry name" value="PROKAR_LIPOPROTEIN"/>
    <property type="match status" value="1"/>
</dbReference>
<evidence type="ECO:0000313" key="2">
    <source>
        <dbReference type="EMBL" id="QRN52268.1"/>
    </source>
</evidence>
<sequence length="170" mass="18243">MKKIIFIGATLLMLGCGTAAADQSDSTAATAPQDVADIQHVMDAFHHAVVTHDGKGVSALFIDQGSTWVTVLSDKGFAAEKAKNASVKKIRVSSYQGFSSFVSSTKSALDPRHSDIRIMSDGAVASVYFHFDFVIDGKVENRGDETWQLVKTVDGWRIVAITYSSNPGTV</sequence>
<name>A0ABX7GPD7_9GAMM</name>
<evidence type="ECO:0000256" key="1">
    <source>
        <dbReference type="SAM" id="SignalP"/>
    </source>
</evidence>
<dbReference type="RefSeq" id="WP_188801029.1">
    <property type="nucleotide sequence ID" value="NZ_BMIZ01000003.1"/>
</dbReference>
<gene>
    <name evidence="2" type="ORF">ISN74_12295</name>
</gene>
<keyword evidence="3" id="KW-1185">Reference proteome</keyword>
<feature type="signal peptide" evidence="1">
    <location>
        <begin position="1"/>
        <end position="21"/>
    </location>
</feature>
<accession>A0ABX7GPD7</accession>
<dbReference type="Gene3D" id="3.10.450.50">
    <property type="match status" value="1"/>
</dbReference>
<protein>
    <submittedName>
        <fullName evidence="2">DUF4440 domain-containing protein</fullName>
    </submittedName>
</protein>
<dbReference type="Proteomes" id="UP000663181">
    <property type="component" value="Chromosome"/>
</dbReference>
<dbReference type="EMBL" id="CP064030">
    <property type="protein sequence ID" value="QRN52268.1"/>
    <property type="molecule type" value="Genomic_DNA"/>
</dbReference>
<evidence type="ECO:0000313" key="3">
    <source>
        <dbReference type="Proteomes" id="UP000663181"/>
    </source>
</evidence>
<feature type="chain" id="PRO_5045855582" evidence="1">
    <location>
        <begin position="22"/>
        <end position="170"/>
    </location>
</feature>
<keyword evidence="1" id="KW-0732">Signal</keyword>
<organism evidence="2 3">
    <name type="scientific">Dyella caseinilytica</name>
    <dbReference type="NCBI Taxonomy" id="1849581"/>
    <lineage>
        <taxon>Bacteria</taxon>
        <taxon>Pseudomonadati</taxon>
        <taxon>Pseudomonadota</taxon>
        <taxon>Gammaproteobacteria</taxon>
        <taxon>Lysobacterales</taxon>
        <taxon>Rhodanobacteraceae</taxon>
        <taxon>Dyella</taxon>
    </lineage>
</organism>
<dbReference type="SUPFAM" id="SSF54427">
    <property type="entry name" value="NTF2-like"/>
    <property type="match status" value="1"/>
</dbReference>